<evidence type="ECO:0000313" key="2">
    <source>
        <dbReference type="EMBL" id="MET1257662.1"/>
    </source>
</evidence>
<organism evidence="2 3">
    <name type="scientific">Aliikangiella maris</name>
    <dbReference type="NCBI Taxonomy" id="3162458"/>
    <lineage>
        <taxon>Bacteria</taxon>
        <taxon>Pseudomonadati</taxon>
        <taxon>Pseudomonadota</taxon>
        <taxon>Gammaproteobacteria</taxon>
        <taxon>Oceanospirillales</taxon>
        <taxon>Pleioneaceae</taxon>
        <taxon>Aliikangiella</taxon>
    </lineage>
</organism>
<accession>A0ABV2C1J8</accession>
<comment type="caution">
    <text evidence="2">The sequence shown here is derived from an EMBL/GenBank/DDBJ whole genome shotgun (WGS) entry which is preliminary data.</text>
</comment>
<feature type="domain" description="Chromosomal replication initiator DnaA C-terminal" evidence="1">
    <location>
        <begin position="68"/>
        <end position="138"/>
    </location>
</feature>
<dbReference type="SUPFAM" id="SSF48295">
    <property type="entry name" value="TrpR-like"/>
    <property type="match status" value="1"/>
</dbReference>
<dbReference type="SMART" id="SM00760">
    <property type="entry name" value="Bac_DnaA_C"/>
    <property type="match status" value="1"/>
</dbReference>
<dbReference type="Gene3D" id="1.10.1750.10">
    <property type="match status" value="1"/>
</dbReference>
<evidence type="ECO:0000313" key="3">
    <source>
        <dbReference type="Proteomes" id="UP001548189"/>
    </source>
</evidence>
<evidence type="ECO:0000259" key="1">
    <source>
        <dbReference type="SMART" id="SM00760"/>
    </source>
</evidence>
<dbReference type="Pfam" id="PF08299">
    <property type="entry name" value="Bac_DnaA_C"/>
    <property type="match status" value="1"/>
</dbReference>
<name>A0ABV2C1J8_9GAMM</name>
<dbReference type="InterPro" id="IPR013159">
    <property type="entry name" value="DnaA_C"/>
</dbReference>
<dbReference type="InterPro" id="IPR010921">
    <property type="entry name" value="Trp_repressor/repl_initiator"/>
</dbReference>
<keyword evidence="3" id="KW-1185">Reference proteome</keyword>
<protein>
    <submittedName>
        <fullName evidence="2">Helix-turn-helix domain-containing protein</fullName>
    </submittedName>
</protein>
<dbReference type="Proteomes" id="UP001548189">
    <property type="component" value="Unassembled WGS sequence"/>
</dbReference>
<dbReference type="RefSeq" id="WP_353898243.1">
    <property type="nucleotide sequence ID" value="NZ_JBEVCJ010000167.1"/>
</dbReference>
<dbReference type="EMBL" id="JBEVCJ010000167">
    <property type="protein sequence ID" value="MET1257662.1"/>
    <property type="molecule type" value="Genomic_DNA"/>
</dbReference>
<sequence>MLGNKQKYQGYRDFVAQGNDEELLSFYNRGNMASVIGDKEFVSWLREEKIPELEDKEFVMQVLPTKLTIDNLLEIIADFYKVEIDSISNRDIGQKNSNPIRKSAMYICQQLGGFSLKEISSRFGLTHIGSVSFATTTVRKEMKNNKVFQRKMNRLKK</sequence>
<dbReference type="CDD" id="cd06571">
    <property type="entry name" value="Bac_DnaA_C"/>
    <property type="match status" value="1"/>
</dbReference>
<feature type="non-terminal residue" evidence="2">
    <location>
        <position position="157"/>
    </location>
</feature>
<gene>
    <name evidence="2" type="ORF">ABVT43_21195</name>
</gene>
<reference evidence="2 3" key="1">
    <citation type="submission" date="2024-06" db="EMBL/GenBank/DDBJ databases">
        <authorList>
            <person name="Li F."/>
        </authorList>
    </citation>
    <scope>NUCLEOTIDE SEQUENCE [LARGE SCALE GENOMIC DNA]</scope>
    <source>
        <strain evidence="2 3">GXAS 311</strain>
    </source>
</reference>
<proteinExistence type="predicted"/>